<feature type="transmembrane region" description="Helical" evidence="7">
    <location>
        <begin position="443"/>
        <end position="462"/>
    </location>
</feature>
<evidence type="ECO:0000259" key="8">
    <source>
        <dbReference type="PROSITE" id="PS50850"/>
    </source>
</evidence>
<dbReference type="InParanoid" id="G9N0N9"/>
<dbReference type="RefSeq" id="XP_013954116.1">
    <property type="nucleotide sequence ID" value="XM_014098641.1"/>
</dbReference>
<dbReference type="Pfam" id="PF07690">
    <property type="entry name" value="MFS_1"/>
    <property type="match status" value="2"/>
</dbReference>
<feature type="transmembrane region" description="Helical" evidence="7">
    <location>
        <begin position="211"/>
        <end position="231"/>
    </location>
</feature>
<dbReference type="PRINTS" id="PR01036">
    <property type="entry name" value="TCRTETB"/>
</dbReference>
<evidence type="ECO:0000256" key="7">
    <source>
        <dbReference type="SAM" id="Phobius"/>
    </source>
</evidence>
<feature type="transmembrane region" description="Helical" evidence="7">
    <location>
        <begin position="525"/>
        <end position="544"/>
    </location>
</feature>
<feature type="transmembrane region" description="Helical" evidence="7">
    <location>
        <begin position="179"/>
        <end position="199"/>
    </location>
</feature>
<dbReference type="Gene3D" id="1.20.1720.10">
    <property type="entry name" value="Multidrug resistance protein D"/>
    <property type="match status" value="1"/>
</dbReference>
<dbReference type="GeneID" id="25797041"/>
<feature type="transmembrane region" description="Helical" evidence="7">
    <location>
        <begin position="53"/>
        <end position="78"/>
    </location>
</feature>
<comment type="caution">
    <text evidence="9">The sequence shown here is derived from an EMBL/GenBank/DDBJ whole genome shotgun (WGS) entry which is preliminary data.</text>
</comment>
<dbReference type="AlphaFoldDB" id="G9N0N9"/>
<proteinExistence type="predicted"/>
<gene>
    <name evidence="9" type="ORF">TRIVIDRAFT_68115</name>
</gene>
<organism evidence="9 10">
    <name type="scientific">Hypocrea virens (strain Gv29-8 / FGSC 10586)</name>
    <name type="common">Gliocladium virens</name>
    <name type="synonym">Trichoderma virens</name>
    <dbReference type="NCBI Taxonomy" id="413071"/>
    <lineage>
        <taxon>Eukaryota</taxon>
        <taxon>Fungi</taxon>
        <taxon>Dikarya</taxon>
        <taxon>Ascomycota</taxon>
        <taxon>Pezizomycotina</taxon>
        <taxon>Sordariomycetes</taxon>
        <taxon>Hypocreomycetidae</taxon>
        <taxon>Hypocreales</taxon>
        <taxon>Hypocreaceae</taxon>
        <taxon>Trichoderma</taxon>
    </lineage>
</organism>
<feature type="transmembrane region" description="Helical" evidence="7">
    <location>
        <begin position="409"/>
        <end position="431"/>
    </location>
</feature>
<dbReference type="InterPro" id="IPR020846">
    <property type="entry name" value="MFS_dom"/>
</dbReference>
<evidence type="ECO:0000256" key="5">
    <source>
        <dbReference type="ARBA" id="ARBA00023136"/>
    </source>
</evidence>
<keyword evidence="10" id="KW-1185">Reference proteome</keyword>
<feature type="transmembrane region" description="Helical" evidence="7">
    <location>
        <begin position="146"/>
        <end position="167"/>
    </location>
</feature>
<dbReference type="Proteomes" id="UP000007115">
    <property type="component" value="Unassembled WGS sequence"/>
</dbReference>
<dbReference type="EMBL" id="ABDF02000082">
    <property type="protein sequence ID" value="EHK19921.1"/>
    <property type="molecule type" value="Genomic_DNA"/>
</dbReference>
<feature type="transmembrane region" description="Helical" evidence="7">
    <location>
        <begin position="319"/>
        <end position="339"/>
    </location>
</feature>
<feature type="transmembrane region" description="Helical" evidence="7">
    <location>
        <begin position="252"/>
        <end position="273"/>
    </location>
</feature>
<feature type="transmembrane region" description="Helical" evidence="7">
    <location>
        <begin position="359"/>
        <end position="377"/>
    </location>
</feature>
<evidence type="ECO:0000256" key="3">
    <source>
        <dbReference type="ARBA" id="ARBA00022692"/>
    </source>
</evidence>
<feature type="transmembrane region" description="Helical" evidence="7">
    <location>
        <begin position="279"/>
        <end position="298"/>
    </location>
</feature>
<dbReference type="OMA" id="IWVPNAY"/>
<dbReference type="SUPFAM" id="SSF103473">
    <property type="entry name" value="MFS general substrate transporter"/>
    <property type="match status" value="2"/>
</dbReference>
<evidence type="ECO:0000256" key="2">
    <source>
        <dbReference type="ARBA" id="ARBA00022448"/>
    </source>
</evidence>
<dbReference type="eggNOG" id="KOG0254">
    <property type="taxonomic scope" value="Eukaryota"/>
</dbReference>
<dbReference type="InterPro" id="IPR036259">
    <property type="entry name" value="MFS_trans_sf"/>
</dbReference>
<feature type="transmembrane region" description="Helical" evidence="7">
    <location>
        <begin position="121"/>
        <end position="140"/>
    </location>
</feature>
<dbReference type="FunCoup" id="G9N0N9">
    <property type="interactions" value="47"/>
</dbReference>
<evidence type="ECO:0000256" key="4">
    <source>
        <dbReference type="ARBA" id="ARBA00022989"/>
    </source>
</evidence>
<dbReference type="OrthoDB" id="10021397at2759"/>
<dbReference type="InterPro" id="IPR011701">
    <property type="entry name" value="MFS"/>
</dbReference>
<protein>
    <recommendedName>
        <fullName evidence="8">Major facilitator superfamily (MFS) profile domain-containing protein</fullName>
    </recommendedName>
</protein>
<name>G9N0N9_HYPVG</name>
<dbReference type="PANTHER" id="PTHR23501">
    <property type="entry name" value="MAJOR FACILITATOR SUPERFAMILY"/>
    <property type="match status" value="1"/>
</dbReference>
<keyword evidence="5 7" id="KW-0472">Membrane</keyword>
<dbReference type="PANTHER" id="PTHR23501:SF187">
    <property type="entry name" value="MAJOR FACILITATOR SUPERFAMILY (MFS) PROFILE DOMAIN-CONTAINING PROTEIN"/>
    <property type="match status" value="1"/>
</dbReference>
<evidence type="ECO:0000256" key="6">
    <source>
        <dbReference type="ARBA" id="ARBA00023180"/>
    </source>
</evidence>
<feature type="domain" description="Major facilitator superfamily (MFS) profile" evidence="8">
    <location>
        <begin position="56"/>
        <end position="548"/>
    </location>
</feature>
<dbReference type="VEuPathDB" id="FungiDB:TRIVIDRAFT_68115"/>
<evidence type="ECO:0000313" key="10">
    <source>
        <dbReference type="Proteomes" id="UP000007115"/>
    </source>
</evidence>
<feature type="transmembrane region" description="Helical" evidence="7">
    <location>
        <begin position="384"/>
        <end position="403"/>
    </location>
</feature>
<keyword evidence="6" id="KW-0325">Glycoprotein</keyword>
<dbReference type="GO" id="GO:0022857">
    <property type="term" value="F:transmembrane transporter activity"/>
    <property type="evidence" value="ECO:0007669"/>
    <property type="project" value="InterPro"/>
</dbReference>
<dbReference type="PROSITE" id="PS50850">
    <property type="entry name" value="MFS"/>
    <property type="match status" value="1"/>
</dbReference>
<keyword evidence="3 7" id="KW-0812">Transmembrane</keyword>
<dbReference type="Gene3D" id="1.20.1250.20">
    <property type="entry name" value="MFS general substrate transporter like domains"/>
    <property type="match status" value="1"/>
</dbReference>
<reference evidence="9 10" key="1">
    <citation type="journal article" date="2011" name="Genome Biol.">
        <title>Comparative genome sequence analysis underscores mycoparasitism as the ancestral life style of Trichoderma.</title>
        <authorList>
            <person name="Kubicek C.P."/>
            <person name="Herrera-Estrella A."/>
            <person name="Seidl-Seiboth V."/>
            <person name="Martinez D.A."/>
            <person name="Druzhinina I.S."/>
            <person name="Thon M."/>
            <person name="Zeilinger S."/>
            <person name="Casas-Flores S."/>
            <person name="Horwitz B.A."/>
            <person name="Mukherjee P.K."/>
            <person name="Mukherjee M."/>
            <person name="Kredics L."/>
            <person name="Alcaraz L.D."/>
            <person name="Aerts A."/>
            <person name="Antal Z."/>
            <person name="Atanasova L."/>
            <person name="Cervantes-Badillo M.G."/>
            <person name="Challacombe J."/>
            <person name="Chertkov O."/>
            <person name="McCluskey K."/>
            <person name="Coulpier F."/>
            <person name="Deshpande N."/>
            <person name="von Doehren H."/>
            <person name="Ebbole D.J."/>
            <person name="Esquivel-Naranjo E.U."/>
            <person name="Fekete E."/>
            <person name="Flipphi M."/>
            <person name="Glaser F."/>
            <person name="Gomez-Rodriguez E.Y."/>
            <person name="Gruber S."/>
            <person name="Han C."/>
            <person name="Henrissat B."/>
            <person name="Hermosa R."/>
            <person name="Hernandez-Onate M."/>
            <person name="Karaffa L."/>
            <person name="Kosti I."/>
            <person name="Le Crom S."/>
            <person name="Lindquist E."/>
            <person name="Lucas S."/>
            <person name="Luebeck M."/>
            <person name="Luebeck P.S."/>
            <person name="Margeot A."/>
            <person name="Metz B."/>
            <person name="Misra M."/>
            <person name="Nevalainen H."/>
            <person name="Omann M."/>
            <person name="Packer N."/>
            <person name="Perrone G."/>
            <person name="Uresti-Rivera E.E."/>
            <person name="Salamov A."/>
            <person name="Schmoll M."/>
            <person name="Seiboth B."/>
            <person name="Shapiro H."/>
            <person name="Sukno S."/>
            <person name="Tamayo-Ramos J.A."/>
            <person name="Tisch D."/>
            <person name="Wiest A."/>
            <person name="Wilkinson H.H."/>
            <person name="Zhang M."/>
            <person name="Coutinho P.M."/>
            <person name="Kenerley C.M."/>
            <person name="Monte E."/>
            <person name="Baker S.E."/>
            <person name="Grigoriev I.V."/>
        </authorList>
    </citation>
    <scope>NUCLEOTIDE SEQUENCE [LARGE SCALE GENOMIC DNA]</scope>
    <source>
        <strain evidence="10">Gv29-8 / FGSC 10586</strain>
    </source>
</reference>
<comment type="subcellular location">
    <subcellularLocation>
        <location evidence="1">Membrane</location>
        <topology evidence="1">Multi-pass membrane protein</topology>
    </subcellularLocation>
</comment>
<dbReference type="HOGENOM" id="CLU_000960_22_0_1"/>
<evidence type="ECO:0000256" key="1">
    <source>
        <dbReference type="ARBA" id="ARBA00004141"/>
    </source>
</evidence>
<feature type="transmembrane region" description="Helical" evidence="7">
    <location>
        <begin position="90"/>
        <end position="109"/>
    </location>
</feature>
<sequence length="582" mass="62272">MDETCELGNLQAPVRPQNTSIHELTNEEPNLVPPPIPAQDNEPRSAGHRTWRFWAIIIALSITGLMSAIEGTIITSALPTITNALGGGDTYIWVPNAYLLAQVAILPLAGQASNIMGRRHLLLGAVALFTLGGGLSGGASSMNMLIAARTIQGLGGGCINLLIETIVTDIVPLRERGQYMGIVGIGTIVGATLGPFLGGLITDHASWRWCFYINVPIGVVSFGILFVFLRVKYERDMSWSARFRRIDISGNAIFVAAIVSALIALTWGGTIYSWSTYHIVVPLVLGLVGVLLFAAFEWTPRLCPEPSFPRQIVSNRTSAAALVLTFIHAVVAYWVYYFLPIYFQAIKGLSPLRSGINTLPNVAGGLVFAVLGGVLLSKFGRYKPLHLVGFAVTTVSFGLLSILDANSSDAAWVCIQLLNAVGSGMLGGVLLPAVQAPLDESYVATATGIWSFARYFGCIWGVTIPSAVFNNECSRLASTITNAEIAGNLSGDSAYQHATGAFLLSIEDPALRAEVVKVFTGAMRTVWLVGIAFAALGFLVSFIAKEIKLREELNNNFGVEEQKGVTISRTTDTEAVLSPNPV</sequence>
<keyword evidence="4 7" id="KW-1133">Transmembrane helix</keyword>
<keyword evidence="2" id="KW-0813">Transport</keyword>
<dbReference type="GO" id="GO:0005886">
    <property type="term" value="C:plasma membrane"/>
    <property type="evidence" value="ECO:0007669"/>
    <property type="project" value="TreeGrafter"/>
</dbReference>
<evidence type="ECO:0000313" key="9">
    <source>
        <dbReference type="EMBL" id="EHK19921.1"/>
    </source>
</evidence>
<accession>G9N0N9</accession>